<dbReference type="Pfam" id="PF02517">
    <property type="entry name" value="Rce1-like"/>
    <property type="match status" value="1"/>
</dbReference>
<keyword evidence="4" id="KW-1185">Reference proteome</keyword>
<dbReference type="InterPro" id="IPR003675">
    <property type="entry name" value="Rce1/LyrA-like_dom"/>
</dbReference>
<evidence type="ECO:0000256" key="1">
    <source>
        <dbReference type="SAM" id="Phobius"/>
    </source>
</evidence>
<keyword evidence="1" id="KW-1133">Transmembrane helix</keyword>
<comment type="caution">
    <text evidence="3">The sequence shown here is derived from an EMBL/GenBank/DDBJ whole genome shotgun (WGS) entry which is preliminary data.</text>
</comment>
<dbReference type="RefSeq" id="WP_099181190.1">
    <property type="nucleotide sequence ID" value="NZ_BAQW01000004.1"/>
</dbReference>
<organism evidence="3 4">
    <name type="scientific">Gluconobacter frateurii NRIC 0228</name>
    <dbReference type="NCBI Taxonomy" id="1307946"/>
    <lineage>
        <taxon>Bacteria</taxon>
        <taxon>Pseudomonadati</taxon>
        <taxon>Pseudomonadota</taxon>
        <taxon>Alphaproteobacteria</taxon>
        <taxon>Acetobacterales</taxon>
        <taxon>Acetobacteraceae</taxon>
        <taxon>Gluconobacter</taxon>
    </lineage>
</organism>
<sequence length="215" mass="24466">MPLPAEMSVPRRIRLAVEFLALYGGGPLLILMERRAGLLFGMIWLGALLAFVWMRHDRAEPHVLPAEIREIFVRFAVLAPLIALLTWFLWPNTFLSLPRQKPLFWLMIMGLYPLLSVWPQEVLYRAFLFRRYSAVFGSTGRTVVASAAAFGFAHVIFLNWIAVVMTALGGLIFARDYGRHRSLKLVCLEHSLYGCLIFTVGLGRFFYTGAAWHHG</sequence>
<feature type="transmembrane region" description="Helical" evidence="1">
    <location>
        <begin position="12"/>
        <end position="31"/>
    </location>
</feature>
<feature type="transmembrane region" description="Helical" evidence="1">
    <location>
        <begin position="185"/>
        <end position="207"/>
    </location>
</feature>
<dbReference type="Proteomes" id="UP001061070">
    <property type="component" value="Unassembled WGS sequence"/>
</dbReference>
<evidence type="ECO:0000313" key="3">
    <source>
        <dbReference type="EMBL" id="GBR10728.1"/>
    </source>
</evidence>
<reference evidence="3" key="1">
    <citation type="submission" date="2013-04" db="EMBL/GenBank/DDBJ databases">
        <title>The genome sequencing project of 58 acetic acid bacteria.</title>
        <authorList>
            <person name="Okamoto-Kainuma A."/>
            <person name="Ishikawa M."/>
            <person name="Umino S."/>
            <person name="Koizumi Y."/>
            <person name="Shiwa Y."/>
            <person name="Yoshikawa H."/>
            <person name="Matsutani M."/>
            <person name="Matsushita K."/>
        </authorList>
    </citation>
    <scope>NUCLEOTIDE SEQUENCE</scope>
    <source>
        <strain evidence="3">NRIC 0228</strain>
    </source>
</reference>
<keyword evidence="1" id="KW-0812">Transmembrane</keyword>
<dbReference type="EMBL" id="BAQW01000004">
    <property type="protein sequence ID" value="GBR10728.1"/>
    <property type="molecule type" value="Genomic_DNA"/>
</dbReference>
<name>A0ABQ0QAB3_9PROT</name>
<feature type="transmembrane region" description="Helical" evidence="1">
    <location>
        <begin position="38"/>
        <end position="56"/>
    </location>
</feature>
<feature type="transmembrane region" description="Helical" evidence="1">
    <location>
        <begin position="71"/>
        <end position="90"/>
    </location>
</feature>
<proteinExistence type="predicted"/>
<evidence type="ECO:0000259" key="2">
    <source>
        <dbReference type="Pfam" id="PF02517"/>
    </source>
</evidence>
<feature type="transmembrane region" description="Helical" evidence="1">
    <location>
        <begin position="143"/>
        <end position="173"/>
    </location>
</feature>
<protein>
    <recommendedName>
        <fullName evidence="2">CAAX prenyl protease 2/Lysostaphin resistance protein A-like domain-containing protein</fullName>
    </recommendedName>
</protein>
<keyword evidence="1" id="KW-0472">Membrane</keyword>
<feature type="transmembrane region" description="Helical" evidence="1">
    <location>
        <begin position="102"/>
        <end position="123"/>
    </location>
</feature>
<accession>A0ABQ0QAB3</accession>
<feature type="domain" description="CAAX prenyl protease 2/Lysostaphin resistance protein A-like" evidence="2">
    <location>
        <begin position="105"/>
        <end position="193"/>
    </location>
</feature>
<evidence type="ECO:0000313" key="4">
    <source>
        <dbReference type="Proteomes" id="UP001061070"/>
    </source>
</evidence>
<gene>
    <name evidence="3" type="ORF">AA0228_1144</name>
</gene>